<comment type="catalytic activity">
    <reaction evidence="1">
        <text>guanosine(1516) in 16S rRNA + S-adenosyl-L-methionine = N(2)-methylguanosine(1516) in 16S rRNA + S-adenosyl-L-homocysteine + H(+)</text>
        <dbReference type="Rhea" id="RHEA:43220"/>
        <dbReference type="Rhea" id="RHEA-COMP:10412"/>
        <dbReference type="Rhea" id="RHEA-COMP:10413"/>
        <dbReference type="ChEBI" id="CHEBI:15378"/>
        <dbReference type="ChEBI" id="CHEBI:57856"/>
        <dbReference type="ChEBI" id="CHEBI:59789"/>
        <dbReference type="ChEBI" id="CHEBI:74269"/>
        <dbReference type="ChEBI" id="CHEBI:74481"/>
        <dbReference type="EC" id="2.1.1.242"/>
    </reaction>
</comment>
<evidence type="ECO:0000313" key="3">
    <source>
        <dbReference type="EMBL" id="WML88761.1"/>
    </source>
</evidence>
<dbReference type="AlphaFoldDB" id="A0AA51R6J0"/>
<keyword evidence="1" id="KW-0963">Cytoplasm</keyword>
<keyword evidence="1 3" id="KW-0489">Methyltransferase</keyword>
<feature type="binding site" evidence="1">
    <location>
        <position position="155"/>
    </location>
    <ligand>
        <name>S-adenosyl-L-methionine</name>
        <dbReference type="ChEBI" id="CHEBI:59789"/>
    </ligand>
</feature>
<dbReference type="InterPro" id="IPR029063">
    <property type="entry name" value="SAM-dependent_MTases_sf"/>
</dbReference>
<feature type="binding site" evidence="1">
    <location>
        <begin position="82"/>
        <end position="83"/>
    </location>
    <ligand>
        <name>S-adenosyl-L-methionine</name>
        <dbReference type="ChEBI" id="CHEBI:59789"/>
    </ligand>
</feature>
<evidence type="ECO:0000256" key="1">
    <source>
        <dbReference type="HAMAP-Rule" id="MF_01523"/>
    </source>
</evidence>
<dbReference type="Proteomes" id="UP001229862">
    <property type="component" value="Chromosome"/>
</dbReference>
<dbReference type="Gene3D" id="3.40.50.150">
    <property type="entry name" value="Vaccinia Virus protein VP39"/>
    <property type="match status" value="1"/>
</dbReference>
<evidence type="ECO:0000313" key="2">
    <source>
        <dbReference type="EMBL" id="MDQ5767378.1"/>
    </source>
</evidence>
<reference evidence="3 4" key="1">
    <citation type="submission" date="2023-08" db="EMBL/GenBank/DDBJ databases">
        <title>New molecular markers tilS and rpoB for phylogenetic and monitoring studies of the genus Thiothrix biodiversity.</title>
        <authorList>
            <person name="Ravin N.V."/>
            <person name="Smolyakov D."/>
            <person name="Markov N.D."/>
            <person name="Beletsky A.V."/>
            <person name="Mardanov A.V."/>
            <person name="Rudenko T.S."/>
            <person name="Grabovich M.Y."/>
        </authorList>
    </citation>
    <scope>NUCLEOTIDE SEQUENCE</scope>
    <source>
        <strain evidence="3">DNT52</strain>
        <strain evidence="2 4">H33</strain>
    </source>
</reference>
<keyword evidence="1" id="KW-0698">rRNA processing</keyword>
<dbReference type="GO" id="GO:0005737">
    <property type="term" value="C:cytoplasm"/>
    <property type="evidence" value="ECO:0007669"/>
    <property type="project" value="UniProtKB-SubCell"/>
</dbReference>
<dbReference type="Gene3D" id="3.40.1630.10">
    <property type="entry name" value="YhiQ-like domain"/>
    <property type="match status" value="1"/>
</dbReference>
<organism evidence="3">
    <name type="scientific">Thiothrix subterranea</name>
    <dbReference type="NCBI Taxonomy" id="2735563"/>
    <lineage>
        <taxon>Bacteria</taxon>
        <taxon>Pseudomonadati</taxon>
        <taxon>Pseudomonadota</taxon>
        <taxon>Gammaproteobacteria</taxon>
        <taxon>Thiotrichales</taxon>
        <taxon>Thiotrichaceae</taxon>
        <taxon>Thiothrix</taxon>
    </lineage>
</organism>
<dbReference type="Pfam" id="PF04445">
    <property type="entry name" value="SAM_MT"/>
    <property type="match status" value="1"/>
</dbReference>
<name>A0AA51R6J0_9GAMM</name>
<comment type="function">
    <text evidence="1">Specifically methylates the guanosine in position 1516 of 16S rRNA.</text>
</comment>
<sequence>MTGETLQVEQLSRYQLVQTPARLELHDTHDPKVGAVYVDFVEGKAQYRRKFGGGKGQDIAKAIGLHKFKHPHVIDATAGLGRESFVLATLGCTVTLLERSPVVHALLADGLKRALASDDQETLEIASRMTLYPADAHVWLTELPAVAWPDVIYLDPMFPDRQKSALVQKEMRFFHEVVGADPDSDGLLALAQERAKRRVVVKRPRHAPELHGCKPAFVISGKTVRYDVYLGKATAQEHAHQE</sequence>
<dbReference type="EC" id="2.1.1.242" evidence="1"/>
<dbReference type="EMBL" id="JAVFKN010000002">
    <property type="protein sequence ID" value="MDQ5767378.1"/>
    <property type="molecule type" value="Genomic_DNA"/>
</dbReference>
<comment type="similarity">
    <text evidence="1">Belongs to the methyltransferase superfamily. RsmJ family.</text>
</comment>
<comment type="caution">
    <text evidence="1">Lacks conserved residue(s) required for the propagation of feature annotation.</text>
</comment>
<dbReference type="RefSeq" id="WP_308133570.1">
    <property type="nucleotide sequence ID" value="NZ_CP133217.1"/>
</dbReference>
<dbReference type="HAMAP" id="MF_01523">
    <property type="entry name" value="16SrRNA_methyltr_J"/>
    <property type="match status" value="1"/>
</dbReference>
<dbReference type="PANTHER" id="PTHR36112">
    <property type="entry name" value="RIBOSOMAL RNA SMALL SUBUNIT METHYLTRANSFERASE J"/>
    <property type="match status" value="1"/>
</dbReference>
<dbReference type="Proteomes" id="UP001223336">
    <property type="component" value="Unassembled WGS sequence"/>
</dbReference>
<dbReference type="InterPro" id="IPR007536">
    <property type="entry name" value="16SrRNA_methylTrfase_J"/>
</dbReference>
<keyword evidence="1" id="KW-0949">S-adenosyl-L-methionine</keyword>
<dbReference type="EMBL" id="CP133217">
    <property type="protein sequence ID" value="WML88761.1"/>
    <property type="molecule type" value="Genomic_DNA"/>
</dbReference>
<dbReference type="PANTHER" id="PTHR36112:SF1">
    <property type="entry name" value="RIBOSOMAL RNA SMALL SUBUNIT METHYLTRANSFERASE J"/>
    <property type="match status" value="1"/>
</dbReference>
<proteinExistence type="inferred from homology"/>
<keyword evidence="1" id="KW-0808">Transferase</keyword>
<protein>
    <recommendedName>
        <fullName evidence="1">Ribosomal RNA small subunit methyltransferase J</fullName>
        <ecNumber evidence="1">2.1.1.242</ecNumber>
    </recommendedName>
    <alternativeName>
        <fullName evidence="1">16S rRNA m2G1516 methyltransferase</fullName>
    </alternativeName>
    <alternativeName>
        <fullName evidence="1">rRNA (guanine-N(2)-)-methyltransferase</fullName>
    </alternativeName>
</protein>
<accession>A0AA51R6J0</accession>
<evidence type="ECO:0000313" key="4">
    <source>
        <dbReference type="Proteomes" id="UP001223336"/>
    </source>
</evidence>
<dbReference type="SUPFAM" id="SSF53335">
    <property type="entry name" value="S-adenosyl-L-methionine-dependent methyltransferases"/>
    <property type="match status" value="1"/>
</dbReference>
<keyword evidence="4" id="KW-1185">Reference proteome</keyword>
<feature type="binding site" evidence="1">
    <location>
        <begin position="98"/>
        <end position="99"/>
    </location>
    <ligand>
        <name>S-adenosyl-L-methionine</name>
        <dbReference type="ChEBI" id="CHEBI:59789"/>
    </ligand>
</feature>
<gene>
    <name evidence="1" type="primary">rsmJ</name>
    <name evidence="2" type="ORF">RCC75_02500</name>
    <name evidence="3" type="ORF">RCG00_10345</name>
</gene>
<comment type="subcellular location">
    <subcellularLocation>
        <location evidence="1">Cytoplasm</location>
    </subcellularLocation>
</comment>
<dbReference type="GO" id="GO:0008990">
    <property type="term" value="F:rRNA (guanine-N2-)-methyltransferase activity"/>
    <property type="evidence" value="ECO:0007669"/>
    <property type="project" value="UniProtKB-UniRule"/>
</dbReference>